<dbReference type="SUPFAM" id="SSF52833">
    <property type="entry name" value="Thioredoxin-like"/>
    <property type="match status" value="1"/>
</dbReference>
<keyword evidence="2" id="KW-0472">Membrane</keyword>
<accession>A0AAW3NM10</accession>
<proteinExistence type="predicted"/>
<feature type="transmembrane region" description="Helical" evidence="2">
    <location>
        <begin position="21"/>
        <end position="41"/>
    </location>
</feature>
<dbReference type="PROSITE" id="PS51352">
    <property type="entry name" value="THIOREDOXIN_2"/>
    <property type="match status" value="1"/>
</dbReference>
<reference evidence="4 5" key="1">
    <citation type="submission" date="2015-11" db="EMBL/GenBank/DDBJ databases">
        <title>Expanding the genomic diversity of Burkholderia species for the development of highly accurate diagnostics.</title>
        <authorList>
            <person name="Sahl J."/>
            <person name="Keim P."/>
            <person name="Wagner D."/>
        </authorList>
    </citation>
    <scope>NUCLEOTIDE SEQUENCE [LARGE SCALE GENOMIC DNA]</scope>
    <source>
        <strain evidence="4 5">MSMB1137WGS</strain>
    </source>
</reference>
<keyword evidence="2" id="KW-1133">Transmembrane helix</keyword>
<dbReference type="InterPro" id="IPR012336">
    <property type="entry name" value="Thioredoxin-like_fold"/>
</dbReference>
<dbReference type="EMBL" id="LPDO01000040">
    <property type="protein sequence ID" value="KVT58053.1"/>
    <property type="molecule type" value="Genomic_DNA"/>
</dbReference>
<keyword evidence="2" id="KW-0812">Transmembrane</keyword>
<dbReference type="RefSeq" id="WP_059926993.1">
    <property type="nucleotide sequence ID" value="NZ_LPDO01000040.1"/>
</dbReference>
<feature type="compositionally biased region" description="Low complexity" evidence="1">
    <location>
        <begin position="225"/>
        <end position="234"/>
    </location>
</feature>
<dbReference type="Proteomes" id="UP000056732">
    <property type="component" value="Unassembled WGS sequence"/>
</dbReference>
<dbReference type="InterPro" id="IPR036249">
    <property type="entry name" value="Thioredoxin-like_sf"/>
</dbReference>
<dbReference type="CDD" id="cd02972">
    <property type="entry name" value="DsbA_family"/>
    <property type="match status" value="1"/>
</dbReference>
<feature type="compositionally biased region" description="Basic and acidic residues" evidence="1">
    <location>
        <begin position="239"/>
        <end position="248"/>
    </location>
</feature>
<dbReference type="Pfam" id="PF13462">
    <property type="entry name" value="Thioredoxin_4"/>
    <property type="match status" value="1"/>
</dbReference>
<evidence type="ECO:0000259" key="3">
    <source>
        <dbReference type="PROSITE" id="PS51352"/>
    </source>
</evidence>
<gene>
    <name evidence="4" type="ORF">WK53_28860</name>
</gene>
<sequence length="248" mass="27024">MTPWHALAHPWREASRFRRRVALSTVVSIAFLTGVVTLVGMQHRSRSPSTATPPWVYGNVQARYTLIEYADLECPYCKAYFPVLKAWIDAHPEVNWQWQHRPLVLHEPAATRDAWLAECAGRTNGSEGFWRAVAWIYANTRGNGEGLPASADFPETSPKFTACLNNSAVGKAIQAQAEAARRAGIDATPMVKLVDRSSGKTIVLAGAIEGDALLSAMDWLADASPTQAPPTATAVSPRKRIDSSSDTP</sequence>
<evidence type="ECO:0000256" key="2">
    <source>
        <dbReference type="SAM" id="Phobius"/>
    </source>
</evidence>
<dbReference type="AlphaFoldDB" id="A0AAW3NM10"/>
<evidence type="ECO:0000313" key="5">
    <source>
        <dbReference type="Proteomes" id="UP000056732"/>
    </source>
</evidence>
<evidence type="ECO:0000313" key="4">
    <source>
        <dbReference type="EMBL" id="KVT58053.1"/>
    </source>
</evidence>
<comment type="caution">
    <text evidence="4">The sequence shown here is derived from an EMBL/GenBank/DDBJ whole genome shotgun (WGS) entry which is preliminary data.</text>
</comment>
<feature type="domain" description="Thioredoxin" evidence="3">
    <location>
        <begin position="41"/>
        <end position="222"/>
    </location>
</feature>
<evidence type="ECO:0000256" key="1">
    <source>
        <dbReference type="SAM" id="MobiDB-lite"/>
    </source>
</evidence>
<name>A0AAW3NM10_9BURK</name>
<organism evidence="4 5">
    <name type="scientific">Burkholderia ubonensis</name>
    <dbReference type="NCBI Taxonomy" id="101571"/>
    <lineage>
        <taxon>Bacteria</taxon>
        <taxon>Pseudomonadati</taxon>
        <taxon>Pseudomonadota</taxon>
        <taxon>Betaproteobacteria</taxon>
        <taxon>Burkholderiales</taxon>
        <taxon>Burkholderiaceae</taxon>
        <taxon>Burkholderia</taxon>
        <taxon>Burkholderia cepacia complex</taxon>
    </lineage>
</organism>
<feature type="region of interest" description="Disordered" evidence="1">
    <location>
        <begin position="225"/>
        <end position="248"/>
    </location>
</feature>
<protein>
    <submittedName>
        <fullName evidence="4">Disulfide bond formation protein DsbA</fullName>
    </submittedName>
</protein>
<dbReference type="Gene3D" id="3.40.30.10">
    <property type="entry name" value="Glutaredoxin"/>
    <property type="match status" value="1"/>
</dbReference>
<dbReference type="InterPro" id="IPR013766">
    <property type="entry name" value="Thioredoxin_domain"/>
</dbReference>